<reference evidence="1" key="1">
    <citation type="submission" date="2015-04" db="UniProtKB">
        <authorList>
            <consortium name="EnsemblPlants"/>
        </authorList>
    </citation>
    <scope>IDENTIFICATION</scope>
</reference>
<sequence>MTAKGMEKLNKERVRMEPINERLIFNMKREVVYEEIIHDIIASMGLNYRSMKNAISFASI</sequence>
<evidence type="ECO:0000313" key="1">
    <source>
        <dbReference type="EnsemblPlants" id="OMERI01G28660.1"/>
    </source>
</evidence>
<protein>
    <submittedName>
        <fullName evidence="1">Uncharacterized protein</fullName>
    </submittedName>
</protein>
<evidence type="ECO:0000313" key="2">
    <source>
        <dbReference type="Proteomes" id="UP000008021"/>
    </source>
</evidence>
<dbReference type="Proteomes" id="UP000008021">
    <property type="component" value="Chromosome 1"/>
</dbReference>
<keyword evidence="2" id="KW-1185">Reference proteome</keyword>
<dbReference type="HOGENOM" id="CLU_2945614_0_0_1"/>
<organism evidence="1">
    <name type="scientific">Oryza meridionalis</name>
    <dbReference type="NCBI Taxonomy" id="40149"/>
    <lineage>
        <taxon>Eukaryota</taxon>
        <taxon>Viridiplantae</taxon>
        <taxon>Streptophyta</taxon>
        <taxon>Embryophyta</taxon>
        <taxon>Tracheophyta</taxon>
        <taxon>Spermatophyta</taxon>
        <taxon>Magnoliopsida</taxon>
        <taxon>Liliopsida</taxon>
        <taxon>Poales</taxon>
        <taxon>Poaceae</taxon>
        <taxon>BOP clade</taxon>
        <taxon>Oryzoideae</taxon>
        <taxon>Oryzeae</taxon>
        <taxon>Oryzinae</taxon>
        <taxon>Oryza</taxon>
    </lineage>
</organism>
<accession>A0A0E0C7Y6</accession>
<dbReference type="AlphaFoldDB" id="A0A0E0C7Y6"/>
<reference evidence="1" key="2">
    <citation type="submission" date="2018-05" db="EMBL/GenBank/DDBJ databases">
        <title>OmerRS3 (Oryza meridionalis Reference Sequence Version 3).</title>
        <authorList>
            <person name="Zhang J."/>
            <person name="Kudrna D."/>
            <person name="Lee S."/>
            <person name="Talag J."/>
            <person name="Welchert J."/>
            <person name="Wing R.A."/>
        </authorList>
    </citation>
    <scope>NUCLEOTIDE SEQUENCE [LARGE SCALE GENOMIC DNA]</scope>
    <source>
        <strain evidence="1">cv. OR44</strain>
    </source>
</reference>
<proteinExistence type="predicted"/>
<name>A0A0E0C7Y6_9ORYZ</name>
<dbReference type="EnsemblPlants" id="OMERI01G28660.1">
    <property type="protein sequence ID" value="OMERI01G28660.1"/>
    <property type="gene ID" value="OMERI01G28660"/>
</dbReference>
<dbReference type="Gramene" id="OMERI01G28660.1">
    <property type="protein sequence ID" value="OMERI01G28660.1"/>
    <property type="gene ID" value="OMERI01G28660"/>
</dbReference>